<dbReference type="EMBL" id="JACIDB010000012">
    <property type="protein sequence ID" value="MBB3877198.1"/>
    <property type="molecule type" value="Genomic_DNA"/>
</dbReference>
<keyword evidence="2" id="KW-1185">Reference proteome</keyword>
<sequence length="286" mass="29864">MIAHDPSHAAARNRLDANANFTEHKGNTLSLADMSAALHPAVPGIDHLRRIASPATDFRVMPFGIAALDARLGGGGLRAGALHEATPRSPSLADDAAATLFLAGIAAREAIATGGLVLWVSCRTDLYAPALEQAGLPAASVIYAQPRDDTALLAVVEDAVRDGTPCAIVAEASKVSMVATRRLQLVAGDADIPILLLRRARRLGQEVFNEPSAAWTRWRIGSVSSQRLAVAGVGRPRCSLECSRQRGGESFTMIVEGSDETGRLAVPADLSHRSAEAAGTVRSAAA</sequence>
<reference evidence="1 2" key="1">
    <citation type="submission" date="2020-08" db="EMBL/GenBank/DDBJ databases">
        <title>Genomic Encyclopedia of Type Strains, Phase IV (KMG-IV): sequencing the most valuable type-strain genomes for metagenomic binning, comparative biology and taxonomic classification.</title>
        <authorList>
            <person name="Goeker M."/>
        </authorList>
    </citation>
    <scope>NUCLEOTIDE SEQUENCE [LARGE SCALE GENOMIC DNA]</scope>
    <source>
        <strain evidence="1 2">DSM 15581</strain>
    </source>
</reference>
<dbReference type="Gene3D" id="3.40.50.300">
    <property type="entry name" value="P-loop containing nucleotide triphosphate hydrolases"/>
    <property type="match status" value="1"/>
</dbReference>
<dbReference type="RefSeq" id="WP_296744646.1">
    <property type="nucleotide sequence ID" value="NZ_JACIDB010000012.1"/>
</dbReference>
<organism evidence="1 2">
    <name type="scientific">Sphingomonas aquatilis</name>
    <dbReference type="NCBI Taxonomy" id="93063"/>
    <lineage>
        <taxon>Bacteria</taxon>
        <taxon>Pseudomonadati</taxon>
        <taxon>Pseudomonadota</taxon>
        <taxon>Alphaproteobacteria</taxon>
        <taxon>Sphingomonadales</taxon>
        <taxon>Sphingomonadaceae</taxon>
        <taxon>Sphingomonas</taxon>
    </lineage>
</organism>
<comment type="caution">
    <text evidence="1">The sequence shown here is derived from an EMBL/GenBank/DDBJ whole genome shotgun (WGS) entry which is preliminary data.</text>
</comment>
<dbReference type="Proteomes" id="UP000528945">
    <property type="component" value="Unassembled WGS sequence"/>
</dbReference>
<dbReference type="AlphaFoldDB" id="A0AAW3TU24"/>
<evidence type="ECO:0000313" key="1">
    <source>
        <dbReference type="EMBL" id="MBB3877198.1"/>
    </source>
</evidence>
<protein>
    <submittedName>
        <fullName evidence="1">Protein ImuA</fullName>
    </submittedName>
</protein>
<gene>
    <name evidence="1" type="ORF">GGR47_003466</name>
</gene>
<proteinExistence type="predicted"/>
<name>A0AAW3TU24_9SPHN</name>
<accession>A0AAW3TU24</accession>
<dbReference type="SUPFAM" id="SSF52540">
    <property type="entry name" value="P-loop containing nucleoside triphosphate hydrolases"/>
    <property type="match status" value="1"/>
</dbReference>
<evidence type="ECO:0000313" key="2">
    <source>
        <dbReference type="Proteomes" id="UP000528945"/>
    </source>
</evidence>
<dbReference type="InterPro" id="IPR027417">
    <property type="entry name" value="P-loop_NTPase"/>
</dbReference>